<proteinExistence type="predicted"/>
<evidence type="ECO:0000256" key="1">
    <source>
        <dbReference type="ARBA" id="ARBA00023015"/>
    </source>
</evidence>
<dbReference type="GO" id="GO:0006351">
    <property type="term" value="P:DNA-templated transcription"/>
    <property type="evidence" value="ECO:0007669"/>
    <property type="project" value="InterPro"/>
</dbReference>
<dbReference type="PANTHER" id="PTHR47424">
    <property type="entry name" value="REGULATORY PROTEIN GAL4"/>
    <property type="match status" value="1"/>
</dbReference>
<feature type="compositionally biased region" description="Low complexity" evidence="4">
    <location>
        <begin position="567"/>
        <end position="585"/>
    </location>
</feature>
<dbReference type="InterPro" id="IPR007219">
    <property type="entry name" value="XnlR_reg_dom"/>
</dbReference>
<feature type="compositionally biased region" description="Polar residues" evidence="4">
    <location>
        <begin position="50"/>
        <end position="64"/>
    </location>
</feature>
<protein>
    <submittedName>
        <fullName evidence="6">Putative transcriptional regulatory protein-like protein</fullName>
    </submittedName>
</protein>
<dbReference type="GO" id="GO:0003677">
    <property type="term" value="F:DNA binding"/>
    <property type="evidence" value="ECO:0007669"/>
    <property type="project" value="InterPro"/>
</dbReference>
<dbReference type="Pfam" id="PF04082">
    <property type="entry name" value="Fungal_trans"/>
    <property type="match status" value="1"/>
</dbReference>
<dbReference type="OrthoDB" id="3266505at2759"/>
<keyword evidence="1" id="KW-0805">Transcription regulation</keyword>
<feature type="compositionally biased region" description="Polar residues" evidence="4">
    <location>
        <begin position="586"/>
        <end position="606"/>
    </location>
</feature>
<dbReference type="Proteomes" id="UP000029964">
    <property type="component" value="Unassembled WGS sequence"/>
</dbReference>
<evidence type="ECO:0000313" key="6">
    <source>
        <dbReference type="EMBL" id="KFH43154.1"/>
    </source>
</evidence>
<dbReference type="HOGENOM" id="CLU_006926_2_0_1"/>
<dbReference type="STRING" id="857340.A0A086T1C2"/>
<feature type="domain" description="Xylanolytic transcriptional activator regulatory" evidence="5">
    <location>
        <begin position="261"/>
        <end position="334"/>
    </location>
</feature>
<sequence length="888" mass="98099">MAPVSGTPFTRSANAYVRRLLETIQNQDEQLKSSPTRSRRGDSTSSSPRQSTAEADTTEVTDVPTTAEARDSPSPGPVTEMASGPAFESRVRSIIREHAGTQSHEPSPTSSTTLLEPFEGTSGNQWVGGRKGISASCPNLPTKEESFRLFDVFISWMGANQHFLDPRSFFDSMDMLYQDEATRISRMQTIWFSQYLLVMAMGKLIGCGSGGLSGSAGVEYFNEAMDRLPPSHEMGSHGIISVEILCLASLYLQWCDRKNDAYLYIGSAVRLALALGCALPFNDQQGLSSERWHRTRVWWTAYILDRRASAALGLPMGADERQIRADLPKPAPGFDDPKPLIINVQIAREIGEIMSSFYGSSTSASQGNLVKRLEKTLQSLYETQRSIPSQYTIDFDKPRIKVTRTGASLYLLLFQAIILCVRPMILQRVKDRIESKRESRPQPAKSPAMTRLCNACRDAALKSLRVLSALRREQDQNRAQFGCFDLDATFSAAFILVMKGFLDISDPKKPPDGLSEAADVLQYLSKAGNKGAEKRLEELRQFCYHVWSPDNMSDEWGWLKGAYASRPGSTTTPSGMGPPTGESGSAASVGNNPHQLVETPSTSAGQLTPGMPGWPNWQDNNPGGWMDLENFQTDLSMEMGDIYSCYNDPNLPLTGIDELDWQESWTSSPSSIVTDEDVISRVSDLPVLSFDGSPIPLGQLIAPEDGISDVVVIFIRHFFCSCDQGYVRSIVQAFKPKVILSTPSIKPTRLIIIGCGEPTRILPYVAETSCMFPVFTDPTGRIYEELGMKRSWHLPPQPPPYMKHSLARLVMTSVRQMFGSGYDAFRGGDFWQNGGEWIFRNGRCVWGHRMDTTGDHATAEELLRVLSSQETDGLGQSKAFDAVTTDAG</sequence>
<evidence type="ECO:0000259" key="5">
    <source>
        <dbReference type="SMART" id="SM00906"/>
    </source>
</evidence>
<organism evidence="6 7">
    <name type="scientific">Hapsidospora chrysogenum (strain ATCC 11550 / CBS 779.69 / DSM 880 / IAM 14645 / JCM 23072 / IMI 49137)</name>
    <name type="common">Acremonium chrysogenum</name>
    <dbReference type="NCBI Taxonomy" id="857340"/>
    <lineage>
        <taxon>Eukaryota</taxon>
        <taxon>Fungi</taxon>
        <taxon>Dikarya</taxon>
        <taxon>Ascomycota</taxon>
        <taxon>Pezizomycotina</taxon>
        <taxon>Sordariomycetes</taxon>
        <taxon>Hypocreomycetidae</taxon>
        <taxon>Hypocreales</taxon>
        <taxon>Bionectriaceae</taxon>
        <taxon>Hapsidospora</taxon>
    </lineage>
</organism>
<dbReference type="GO" id="GO:0008270">
    <property type="term" value="F:zinc ion binding"/>
    <property type="evidence" value="ECO:0007669"/>
    <property type="project" value="InterPro"/>
</dbReference>
<keyword evidence="2" id="KW-0804">Transcription</keyword>
<feature type="region of interest" description="Disordered" evidence="4">
    <location>
        <begin position="98"/>
        <end position="130"/>
    </location>
</feature>
<dbReference type="InterPro" id="IPR051127">
    <property type="entry name" value="Fungal_SecMet_Regulators"/>
</dbReference>
<dbReference type="SMART" id="SM00906">
    <property type="entry name" value="Fungal_trans"/>
    <property type="match status" value="1"/>
</dbReference>
<dbReference type="EMBL" id="JPKY01000076">
    <property type="protein sequence ID" value="KFH43154.1"/>
    <property type="molecule type" value="Genomic_DNA"/>
</dbReference>
<feature type="region of interest" description="Disordered" evidence="4">
    <location>
        <begin position="24"/>
        <end position="85"/>
    </location>
</feature>
<dbReference type="InterPro" id="IPR032801">
    <property type="entry name" value="PXL2A/B/C"/>
</dbReference>
<accession>A0A086T1C2</accession>
<keyword evidence="3" id="KW-0539">Nucleus</keyword>
<evidence type="ECO:0000256" key="4">
    <source>
        <dbReference type="SAM" id="MobiDB-lite"/>
    </source>
</evidence>
<dbReference type="CDD" id="cd12148">
    <property type="entry name" value="fungal_TF_MHR"/>
    <property type="match status" value="1"/>
</dbReference>
<feature type="compositionally biased region" description="Polar residues" evidence="4">
    <location>
        <begin position="100"/>
        <end position="114"/>
    </location>
</feature>
<keyword evidence="7" id="KW-1185">Reference proteome</keyword>
<dbReference type="CDD" id="cd02970">
    <property type="entry name" value="PRX_like2"/>
    <property type="match status" value="1"/>
</dbReference>
<evidence type="ECO:0000256" key="3">
    <source>
        <dbReference type="ARBA" id="ARBA00023242"/>
    </source>
</evidence>
<dbReference type="Pfam" id="PF13911">
    <property type="entry name" value="AhpC-TSA_2"/>
    <property type="match status" value="1"/>
</dbReference>
<comment type="caution">
    <text evidence="6">The sequence shown here is derived from an EMBL/GenBank/DDBJ whole genome shotgun (WGS) entry which is preliminary data.</text>
</comment>
<reference evidence="7" key="1">
    <citation type="journal article" date="2014" name="Genome Announc.">
        <title>Genome sequence and annotation of Acremonium chrysogenum, producer of the beta-lactam antibiotic cephalosporin C.</title>
        <authorList>
            <person name="Terfehr D."/>
            <person name="Dahlmann T.A."/>
            <person name="Specht T."/>
            <person name="Zadra I."/>
            <person name="Kuernsteiner H."/>
            <person name="Kueck U."/>
        </authorList>
    </citation>
    <scope>NUCLEOTIDE SEQUENCE [LARGE SCALE GENOMIC DNA]</scope>
    <source>
        <strain evidence="7">ATCC 11550 / CBS 779.69 / DSM 880 / IAM 14645 / JCM 23072 / IMI 49137</strain>
    </source>
</reference>
<feature type="region of interest" description="Disordered" evidence="4">
    <location>
        <begin position="567"/>
        <end position="621"/>
    </location>
</feature>
<gene>
    <name evidence="6" type="ORF">ACRE_060900</name>
</gene>
<evidence type="ECO:0000256" key="2">
    <source>
        <dbReference type="ARBA" id="ARBA00023163"/>
    </source>
</evidence>
<evidence type="ECO:0000313" key="7">
    <source>
        <dbReference type="Proteomes" id="UP000029964"/>
    </source>
</evidence>
<name>A0A086T1C2_HAPC1</name>
<dbReference type="AlphaFoldDB" id="A0A086T1C2"/>
<dbReference type="PANTHER" id="PTHR47424:SF6">
    <property type="entry name" value="PROLINE UTILIZATION TRANS-ACTIVATOR"/>
    <property type="match status" value="1"/>
</dbReference>